<organism evidence="2 3">
    <name type="scientific">Candidatus Enterococcus wittei</name>
    <dbReference type="NCBI Taxonomy" id="1987383"/>
    <lineage>
        <taxon>Bacteria</taxon>
        <taxon>Bacillati</taxon>
        <taxon>Bacillota</taxon>
        <taxon>Bacilli</taxon>
        <taxon>Lactobacillales</taxon>
        <taxon>Enterococcaceae</taxon>
        <taxon>Enterococcus</taxon>
    </lineage>
</organism>
<feature type="chain" id="PRO_5039201756" description="WxL domain-containing protein" evidence="1">
    <location>
        <begin position="24"/>
        <end position="237"/>
    </location>
</feature>
<comment type="caution">
    <text evidence="2">The sequence shown here is derived from an EMBL/GenBank/DDBJ whole genome shotgun (WGS) entry which is preliminary data.</text>
</comment>
<accession>A0A242JY31</accession>
<dbReference type="Proteomes" id="UP000194933">
    <property type="component" value="Unassembled WGS sequence"/>
</dbReference>
<dbReference type="RefSeq" id="WP_086284815.1">
    <property type="nucleotide sequence ID" value="NZ_NGMO01000003.1"/>
</dbReference>
<reference evidence="2 3" key="1">
    <citation type="submission" date="2017-05" db="EMBL/GenBank/DDBJ databases">
        <title>The Genome Sequence of Enterococcus sp. 10A9_DIV0425.</title>
        <authorList>
            <consortium name="The Broad Institute Genomics Platform"/>
            <consortium name="The Broad Institute Genomic Center for Infectious Diseases"/>
            <person name="Earl A."/>
            <person name="Manson A."/>
            <person name="Schwartman J."/>
            <person name="Gilmore M."/>
            <person name="Abouelleil A."/>
            <person name="Cao P."/>
            <person name="Chapman S."/>
            <person name="Cusick C."/>
            <person name="Shea T."/>
            <person name="Young S."/>
            <person name="Neafsey D."/>
            <person name="Nusbaum C."/>
            <person name="Birren B."/>
        </authorList>
    </citation>
    <scope>NUCLEOTIDE SEQUENCE [LARGE SCALE GENOMIC DNA]</scope>
    <source>
        <strain evidence="2 3">10A9_DIV0425</strain>
    </source>
</reference>
<evidence type="ECO:0000256" key="1">
    <source>
        <dbReference type="SAM" id="SignalP"/>
    </source>
</evidence>
<gene>
    <name evidence="2" type="ORF">A5844_001726</name>
</gene>
<evidence type="ECO:0000313" key="3">
    <source>
        <dbReference type="Proteomes" id="UP000194933"/>
    </source>
</evidence>
<evidence type="ECO:0008006" key="4">
    <source>
        <dbReference type="Google" id="ProtNLM"/>
    </source>
</evidence>
<keyword evidence="1" id="KW-0732">Signal</keyword>
<sequence>MRNTKMTSLIAGATMLLATTGGALVSADIIDNGDGTQTVYQQPNVTIPVEGTLGNNIDPELPGPTFPVNPDYMISVSVPNSVSFAAIDDENIISGAHTIKNKSSLPVRVEVTDYKGTTADDFDNIDELYIDGPGLKSGSAAHITVANGNGLESTVTGGLMELSAGSATPTNPNENTNLEGNGWKSSDSFKFSGKAATTVLTTPTTVDHELTLKFTPLAPDGSDMPVDGDGNVIIPQP</sequence>
<dbReference type="EMBL" id="NGMO01000003">
    <property type="protein sequence ID" value="OTP10029.1"/>
    <property type="molecule type" value="Genomic_DNA"/>
</dbReference>
<keyword evidence="3" id="KW-1185">Reference proteome</keyword>
<evidence type="ECO:0000313" key="2">
    <source>
        <dbReference type="EMBL" id="OTP10029.1"/>
    </source>
</evidence>
<protein>
    <recommendedName>
        <fullName evidence="4">WxL domain-containing protein</fullName>
    </recommendedName>
</protein>
<dbReference type="AlphaFoldDB" id="A0A242JY31"/>
<name>A0A242JY31_9ENTE</name>
<proteinExistence type="predicted"/>
<dbReference type="STRING" id="1987383.A5844_001726"/>
<feature type="signal peptide" evidence="1">
    <location>
        <begin position="1"/>
        <end position="23"/>
    </location>
</feature>